<dbReference type="InterPro" id="IPR008145">
    <property type="entry name" value="GK/Ca_channel_bsu"/>
</dbReference>
<dbReference type="Proteomes" id="UP000050929">
    <property type="component" value="Unassembled WGS sequence"/>
</dbReference>
<evidence type="ECO:0000256" key="1">
    <source>
        <dbReference type="ARBA" id="ARBA00003531"/>
    </source>
</evidence>
<dbReference type="InterPro" id="IPR027417">
    <property type="entry name" value="P-loop_NTPase"/>
</dbReference>
<name>A0A0R1J9V7_9LACO</name>
<dbReference type="Gene3D" id="3.40.50.300">
    <property type="entry name" value="P-loop containing nucleotide triphosphate hydrolases"/>
    <property type="match status" value="1"/>
</dbReference>
<dbReference type="GO" id="GO:0004385">
    <property type="term" value="F:GMP kinase activity"/>
    <property type="evidence" value="ECO:0007669"/>
    <property type="project" value="UniProtKB-EC"/>
</dbReference>
<dbReference type="OrthoDB" id="1033810at2"/>
<evidence type="ECO:0000313" key="8">
    <source>
        <dbReference type="Proteomes" id="UP000050929"/>
    </source>
</evidence>
<feature type="domain" description="Guanylate kinase-like" evidence="6">
    <location>
        <begin position="3"/>
        <end position="180"/>
    </location>
</feature>
<comment type="function">
    <text evidence="1">Essential for recycling GMP and indirectly, cGMP.</text>
</comment>
<keyword evidence="3" id="KW-0808">Transferase</keyword>
<dbReference type="STRING" id="1423811.FC72_GL000828"/>
<dbReference type="PATRIC" id="fig|1423811.3.peg.840"/>
<dbReference type="GO" id="GO:0005829">
    <property type="term" value="C:cytosol"/>
    <property type="evidence" value="ECO:0007669"/>
    <property type="project" value="TreeGrafter"/>
</dbReference>
<reference evidence="7 8" key="1">
    <citation type="journal article" date="2015" name="Genome Announc.">
        <title>Expanding the biotechnology potential of lactobacilli through comparative genomics of 213 strains and associated genera.</title>
        <authorList>
            <person name="Sun Z."/>
            <person name="Harris H.M."/>
            <person name="McCann A."/>
            <person name="Guo C."/>
            <person name="Argimon S."/>
            <person name="Zhang W."/>
            <person name="Yang X."/>
            <person name="Jeffery I.B."/>
            <person name="Cooney J.C."/>
            <person name="Kagawa T.F."/>
            <person name="Liu W."/>
            <person name="Song Y."/>
            <person name="Salvetti E."/>
            <person name="Wrobel A."/>
            <person name="Rasinkangas P."/>
            <person name="Parkhill J."/>
            <person name="Rea M.C."/>
            <person name="O'Sullivan O."/>
            <person name="Ritari J."/>
            <person name="Douillard F.P."/>
            <person name="Paul Ross R."/>
            <person name="Yang R."/>
            <person name="Briner A.E."/>
            <person name="Felis G.E."/>
            <person name="de Vos W.M."/>
            <person name="Barrangou R."/>
            <person name="Klaenhammer T.R."/>
            <person name="Caufield P.W."/>
            <person name="Cui Y."/>
            <person name="Zhang H."/>
            <person name="O'Toole P.W."/>
        </authorList>
    </citation>
    <scope>NUCLEOTIDE SEQUENCE [LARGE SCALE GENOMIC DNA]</scope>
    <source>
        <strain evidence="7 8">DSM 20183</strain>
    </source>
</reference>
<evidence type="ECO:0000256" key="4">
    <source>
        <dbReference type="ARBA" id="ARBA00022777"/>
    </source>
</evidence>
<protein>
    <submittedName>
        <fullName evidence="7">Guanylate kinase</fullName>
    </submittedName>
</protein>
<dbReference type="InterPro" id="IPR008144">
    <property type="entry name" value="Guanylate_kin-like_dom"/>
</dbReference>
<comment type="similarity">
    <text evidence="2">Belongs to the guanylate kinase family.</text>
</comment>
<proteinExistence type="inferred from homology"/>
<dbReference type="Pfam" id="PF00625">
    <property type="entry name" value="Guanylate_kin"/>
    <property type="match status" value="1"/>
</dbReference>
<dbReference type="RefSeq" id="WP_057766701.1">
    <property type="nucleotide sequence ID" value="NZ_AZDG01000019.1"/>
</dbReference>
<evidence type="ECO:0000256" key="3">
    <source>
        <dbReference type="ARBA" id="ARBA00022679"/>
    </source>
</evidence>
<dbReference type="EMBL" id="AZDG01000019">
    <property type="protein sequence ID" value="KRK63943.1"/>
    <property type="molecule type" value="Genomic_DNA"/>
</dbReference>
<accession>A0A0R1J9V7</accession>
<evidence type="ECO:0000259" key="6">
    <source>
        <dbReference type="PROSITE" id="PS50052"/>
    </source>
</evidence>
<dbReference type="PROSITE" id="PS50052">
    <property type="entry name" value="GUANYLATE_KINASE_2"/>
    <property type="match status" value="1"/>
</dbReference>
<organism evidence="7 8">
    <name type="scientific">Companilactobacillus tucceti DSM 20183</name>
    <dbReference type="NCBI Taxonomy" id="1423811"/>
    <lineage>
        <taxon>Bacteria</taxon>
        <taxon>Bacillati</taxon>
        <taxon>Bacillota</taxon>
        <taxon>Bacilli</taxon>
        <taxon>Lactobacillales</taxon>
        <taxon>Lactobacillaceae</taxon>
        <taxon>Companilactobacillus</taxon>
    </lineage>
</organism>
<keyword evidence="8" id="KW-1185">Reference proteome</keyword>
<comment type="catalytic activity">
    <reaction evidence="5">
        <text>GMP + ATP = GDP + ADP</text>
        <dbReference type="Rhea" id="RHEA:20780"/>
        <dbReference type="ChEBI" id="CHEBI:30616"/>
        <dbReference type="ChEBI" id="CHEBI:58115"/>
        <dbReference type="ChEBI" id="CHEBI:58189"/>
        <dbReference type="ChEBI" id="CHEBI:456216"/>
        <dbReference type="EC" id="2.7.4.8"/>
    </reaction>
</comment>
<comment type="caution">
    <text evidence="7">The sequence shown here is derived from an EMBL/GenBank/DDBJ whole genome shotgun (WGS) entry which is preliminary data.</text>
</comment>
<dbReference type="CDD" id="cd00071">
    <property type="entry name" value="GMPK"/>
    <property type="match status" value="1"/>
</dbReference>
<keyword evidence="4 7" id="KW-0418">Kinase</keyword>
<gene>
    <name evidence="7" type="ORF">FC72_GL000828</name>
</gene>
<dbReference type="PANTHER" id="PTHR23117">
    <property type="entry name" value="GUANYLATE KINASE-RELATED"/>
    <property type="match status" value="1"/>
</dbReference>
<sequence length="185" mass="21187">MNKKIIVITGASGTGKTTISHYLKENYQIPNVITHTTRMPRDGEKNGVDYYFETDKSFSENHYLEKVEYSGHKYGSSEEGLESMWNKVDVASIVVDTAGAIAYKKKYGKQAIVIFLELDLPSLSERLKKRGDNPDRIIQRINSEEFHRDLKIPQELQGKAYEIVNKDMNITKIKVDKLMKALNLE</sequence>
<dbReference type="PANTHER" id="PTHR23117:SF13">
    <property type="entry name" value="GUANYLATE KINASE"/>
    <property type="match status" value="1"/>
</dbReference>
<evidence type="ECO:0000256" key="2">
    <source>
        <dbReference type="ARBA" id="ARBA00005790"/>
    </source>
</evidence>
<dbReference type="PRINTS" id="PR01100">
    <property type="entry name" value="SHIKIMTKNASE"/>
</dbReference>
<dbReference type="SUPFAM" id="SSF52540">
    <property type="entry name" value="P-loop containing nucleoside triphosphate hydrolases"/>
    <property type="match status" value="1"/>
</dbReference>
<evidence type="ECO:0000256" key="5">
    <source>
        <dbReference type="ARBA" id="ARBA00048594"/>
    </source>
</evidence>
<evidence type="ECO:0000313" key="7">
    <source>
        <dbReference type="EMBL" id="KRK63943.1"/>
    </source>
</evidence>
<dbReference type="AlphaFoldDB" id="A0A0R1J9V7"/>
<dbReference type="SMART" id="SM00072">
    <property type="entry name" value="GuKc"/>
    <property type="match status" value="1"/>
</dbReference>